<dbReference type="InterPro" id="IPR036388">
    <property type="entry name" value="WH-like_DNA-bd_sf"/>
</dbReference>
<evidence type="ECO:0000256" key="4">
    <source>
        <dbReference type="SAM" id="MobiDB-lite"/>
    </source>
</evidence>
<dbReference type="PANTHER" id="PTHR44688">
    <property type="entry name" value="DNA-BINDING TRANSCRIPTIONAL ACTIVATOR DEVR_DOSR"/>
    <property type="match status" value="1"/>
</dbReference>
<keyword evidence="3" id="KW-0804">Transcription</keyword>
<evidence type="ECO:0000256" key="2">
    <source>
        <dbReference type="ARBA" id="ARBA00023125"/>
    </source>
</evidence>
<dbReference type="SUPFAM" id="SSF75516">
    <property type="entry name" value="Pheromone-binding domain of LuxR-like quorum-sensing transcription factors"/>
    <property type="match status" value="1"/>
</dbReference>
<dbReference type="SUPFAM" id="SSF46894">
    <property type="entry name" value="C-terminal effector domain of the bipartite response regulators"/>
    <property type="match status" value="1"/>
</dbReference>
<name>A0A8B2NU22_9HYPH</name>
<dbReference type="Gene3D" id="3.30.450.80">
    <property type="entry name" value="Transcription factor LuxR-like, autoinducer-binding domain"/>
    <property type="match status" value="1"/>
</dbReference>
<evidence type="ECO:0000313" key="6">
    <source>
        <dbReference type="EMBL" id="RAI03698.1"/>
    </source>
</evidence>
<protein>
    <submittedName>
        <fullName evidence="6">LuxR family transcriptional regulator</fullName>
    </submittedName>
</protein>
<feature type="compositionally biased region" description="Basic and acidic residues" evidence="4">
    <location>
        <begin position="1"/>
        <end position="14"/>
    </location>
</feature>
<proteinExistence type="predicted"/>
<dbReference type="Proteomes" id="UP000249590">
    <property type="component" value="Unassembled WGS sequence"/>
</dbReference>
<feature type="region of interest" description="Disordered" evidence="4">
    <location>
        <begin position="1"/>
        <end position="20"/>
    </location>
</feature>
<dbReference type="Gene3D" id="1.10.10.10">
    <property type="entry name" value="Winged helix-like DNA-binding domain superfamily/Winged helix DNA-binding domain"/>
    <property type="match status" value="1"/>
</dbReference>
<keyword evidence="1" id="KW-0805">Transcription regulation</keyword>
<keyword evidence="7" id="KW-1185">Reference proteome</keyword>
<accession>A0A8B2NU22</accession>
<dbReference type="EMBL" id="QHHQ01000001">
    <property type="protein sequence ID" value="RAI03698.1"/>
    <property type="molecule type" value="Genomic_DNA"/>
</dbReference>
<dbReference type="InterPro" id="IPR016032">
    <property type="entry name" value="Sig_transdc_resp-reg_C-effctor"/>
</dbReference>
<dbReference type="Pfam" id="PF03472">
    <property type="entry name" value="Autoind_bind"/>
    <property type="match status" value="1"/>
</dbReference>
<dbReference type="InterPro" id="IPR036693">
    <property type="entry name" value="TF_LuxR_autoind-bd_dom_sf"/>
</dbReference>
<dbReference type="InterPro" id="IPR000792">
    <property type="entry name" value="Tscrpt_reg_LuxR_C"/>
</dbReference>
<organism evidence="6 7">
    <name type="scientific">Acuticoccus sediminis</name>
    <dbReference type="NCBI Taxonomy" id="2184697"/>
    <lineage>
        <taxon>Bacteria</taxon>
        <taxon>Pseudomonadati</taxon>
        <taxon>Pseudomonadota</taxon>
        <taxon>Alphaproteobacteria</taxon>
        <taxon>Hyphomicrobiales</taxon>
        <taxon>Amorphaceae</taxon>
        <taxon>Acuticoccus</taxon>
    </lineage>
</organism>
<feature type="domain" description="HTH luxR-type" evidence="5">
    <location>
        <begin position="190"/>
        <end position="255"/>
    </location>
</feature>
<dbReference type="SMART" id="SM00421">
    <property type="entry name" value="HTH_LUXR"/>
    <property type="match status" value="1"/>
</dbReference>
<dbReference type="AlphaFoldDB" id="A0A8B2NU22"/>
<gene>
    <name evidence="6" type="ORF">DLJ53_04225</name>
</gene>
<comment type="caution">
    <text evidence="6">The sequence shown here is derived from an EMBL/GenBank/DDBJ whole genome shotgun (WGS) entry which is preliminary data.</text>
</comment>
<dbReference type="PRINTS" id="PR00038">
    <property type="entry name" value="HTHLUXR"/>
</dbReference>
<dbReference type="GO" id="GO:0006355">
    <property type="term" value="P:regulation of DNA-templated transcription"/>
    <property type="evidence" value="ECO:0007669"/>
    <property type="project" value="InterPro"/>
</dbReference>
<reference evidence="6 7" key="1">
    <citation type="submission" date="2018-05" db="EMBL/GenBank/DDBJ databases">
        <title>Acuticoccus sediminis sp. nov., isolated from deep-sea sediment of Indian Ocean.</title>
        <authorList>
            <person name="Liu X."/>
            <person name="Lai Q."/>
            <person name="Du Y."/>
            <person name="Sun F."/>
            <person name="Zhang X."/>
            <person name="Wang S."/>
            <person name="Shao Z."/>
        </authorList>
    </citation>
    <scope>NUCLEOTIDE SEQUENCE [LARGE SCALE GENOMIC DNA]</scope>
    <source>
        <strain evidence="6 7">PTG4-2</strain>
    </source>
</reference>
<dbReference type="GO" id="GO:0003677">
    <property type="term" value="F:DNA binding"/>
    <property type="evidence" value="ECO:0007669"/>
    <property type="project" value="UniProtKB-KW"/>
</dbReference>
<dbReference type="PROSITE" id="PS50043">
    <property type="entry name" value="HTH_LUXR_2"/>
    <property type="match status" value="1"/>
</dbReference>
<dbReference type="PROSITE" id="PS00622">
    <property type="entry name" value="HTH_LUXR_1"/>
    <property type="match status" value="1"/>
</dbReference>
<evidence type="ECO:0000256" key="3">
    <source>
        <dbReference type="ARBA" id="ARBA00023163"/>
    </source>
</evidence>
<dbReference type="PANTHER" id="PTHR44688:SF16">
    <property type="entry name" value="DNA-BINDING TRANSCRIPTIONAL ACTIVATOR DEVR_DOSR"/>
    <property type="match status" value="1"/>
</dbReference>
<keyword evidence="2" id="KW-0238">DNA-binding</keyword>
<dbReference type="CDD" id="cd06170">
    <property type="entry name" value="LuxR_C_like"/>
    <property type="match status" value="1"/>
</dbReference>
<dbReference type="InterPro" id="IPR005143">
    <property type="entry name" value="TF_LuxR_autoind-bd_dom"/>
</dbReference>
<sequence length="261" mass="29759">MDRRGHTMKEDRGVSGRADLLPDSPRDHIVDVVGAATSMNRAVRAVRDHYEIVRHVTYVAARYGTEPHRDPYVRTTYPPAWLVRYLFKQYWRIDPVGREGFRRTTPFNWHELGDGTPEVEEFFEDAYKHGLGRSGLLIPLTNKANQRGILSINSDEPEDVWEDFAFDELPTFIEIGQVLHGRAAREIFGEVGAPPRLSPREKEMLHWISLGKEVPDIALITSLSEHTVRTYLKSARLKLDASTMAQAVIKAERLGLLTEQS</sequence>
<dbReference type="Pfam" id="PF00196">
    <property type="entry name" value="GerE"/>
    <property type="match status" value="1"/>
</dbReference>
<evidence type="ECO:0000256" key="1">
    <source>
        <dbReference type="ARBA" id="ARBA00023015"/>
    </source>
</evidence>
<evidence type="ECO:0000259" key="5">
    <source>
        <dbReference type="PROSITE" id="PS50043"/>
    </source>
</evidence>
<evidence type="ECO:0000313" key="7">
    <source>
        <dbReference type="Proteomes" id="UP000249590"/>
    </source>
</evidence>